<dbReference type="EMBL" id="QPJJ01000002">
    <property type="protein sequence ID" value="RCW76808.1"/>
    <property type="molecule type" value="Genomic_DNA"/>
</dbReference>
<evidence type="ECO:0008006" key="4">
    <source>
        <dbReference type="Google" id="ProtNLM"/>
    </source>
</evidence>
<dbReference type="AlphaFoldDB" id="A0A368YBK1"/>
<organism evidence="2 3">
    <name type="scientific">Saliterribacillus persicus</name>
    <dbReference type="NCBI Taxonomy" id="930114"/>
    <lineage>
        <taxon>Bacteria</taxon>
        <taxon>Bacillati</taxon>
        <taxon>Bacillota</taxon>
        <taxon>Bacilli</taxon>
        <taxon>Bacillales</taxon>
        <taxon>Bacillaceae</taxon>
        <taxon>Saliterribacillus</taxon>
    </lineage>
</organism>
<protein>
    <recommendedName>
        <fullName evidence="4">DUF4190 domain-containing protein</fullName>
    </recommendedName>
</protein>
<dbReference type="Proteomes" id="UP000252585">
    <property type="component" value="Unassembled WGS sequence"/>
</dbReference>
<feature type="transmembrane region" description="Helical" evidence="1">
    <location>
        <begin position="30"/>
        <end position="48"/>
    </location>
</feature>
<evidence type="ECO:0000256" key="1">
    <source>
        <dbReference type="SAM" id="Phobius"/>
    </source>
</evidence>
<reference evidence="2 3" key="1">
    <citation type="submission" date="2018-07" db="EMBL/GenBank/DDBJ databases">
        <title>Genomic Encyclopedia of Type Strains, Phase IV (KMG-IV): sequencing the most valuable type-strain genomes for metagenomic binning, comparative biology and taxonomic classification.</title>
        <authorList>
            <person name="Goeker M."/>
        </authorList>
    </citation>
    <scope>NUCLEOTIDE SEQUENCE [LARGE SCALE GENOMIC DNA]</scope>
    <source>
        <strain evidence="2 3">DSM 27696</strain>
    </source>
</reference>
<gene>
    <name evidence="2" type="ORF">DFR57_10283</name>
</gene>
<proteinExistence type="predicted"/>
<evidence type="ECO:0000313" key="2">
    <source>
        <dbReference type="EMBL" id="RCW76808.1"/>
    </source>
</evidence>
<keyword evidence="3" id="KW-1185">Reference proteome</keyword>
<accession>A0A368YBK1</accession>
<keyword evidence="1" id="KW-0812">Transmembrane</keyword>
<dbReference type="RefSeq" id="WP_114351581.1">
    <property type="nucleotide sequence ID" value="NZ_QPJJ01000002.1"/>
</dbReference>
<comment type="caution">
    <text evidence="2">The sequence shown here is derived from an EMBL/GenBank/DDBJ whole genome shotgun (WGS) entry which is preliminary data.</text>
</comment>
<feature type="transmembrane region" description="Helical" evidence="1">
    <location>
        <begin position="7"/>
        <end position="24"/>
    </location>
</feature>
<sequence length="84" mass="9145">MRRKIGSFSSILFFIGLSSYLIALVFAIDIFMICGVIASGIGFILALFAEKGVSRKNGLIGNGVLIFITVVLPFLVRTLYWTGP</sequence>
<keyword evidence="1" id="KW-0472">Membrane</keyword>
<dbReference type="OrthoDB" id="2913376at2"/>
<name>A0A368YBK1_9BACI</name>
<evidence type="ECO:0000313" key="3">
    <source>
        <dbReference type="Proteomes" id="UP000252585"/>
    </source>
</evidence>
<keyword evidence="1" id="KW-1133">Transmembrane helix</keyword>
<feature type="transmembrane region" description="Helical" evidence="1">
    <location>
        <begin position="60"/>
        <end position="80"/>
    </location>
</feature>